<dbReference type="GeneID" id="107490365"/>
<dbReference type="RefSeq" id="XP_015966625.1">
    <property type="nucleotide sequence ID" value="XM_016111139.1"/>
</dbReference>
<sequence length="179" mass="20513">MTTILNPMMADHESKFERLARQVERIARIVNHDKGERYNAKKNNEGAKNVFQNENNVLNRENPYVVPRCQNADDLLAKLRGGERYQVTRIVEEVLNRVGLNVDFMNQSHFVSAFSQVVQMAEVPRGVKNLKIVTKFAGEVGESTTEHVARYLVEIRNLANDENLKIKFFSSSLMKNAFT</sequence>
<dbReference type="Proteomes" id="UP000515211">
    <property type="component" value="Chromosome 5"/>
</dbReference>
<proteinExistence type="predicted"/>
<evidence type="ECO:0000313" key="1">
    <source>
        <dbReference type="Proteomes" id="UP000515211"/>
    </source>
</evidence>
<evidence type="ECO:0000313" key="2">
    <source>
        <dbReference type="RefSeq" id="XP_015966625.1"/>
    </source>
</evidence>
<dbReference type="OrthoDB" id="1166206at2759"/>
<name>A0A6P4DGA6_ARADU</name>
<dbReference type="AlphaFoldDB" id="A0A6P4DGA6"/>
<organism evidence="1 2">
    <name type="scientific">Arachis duranensis</name>
    <name type="common">Wild peanut</name>
    <dbReference type="NCBI Taxonomy" id="130453"/>
    <lineage>
        <taxon>Eukaryota</taxon>
        <taxon>Viridiplantae</taxon>
        <taxon>Streptophyta</taxon>
        <taxon>Embryophyta</taxon>
        <taxon>Tracheophyta</taxon>
        <taxon>Spermatophyta</taxon>
        <taxon>Magnoliopsida</taxon>
        <taxon>eudicotyledons</taxon>
        <taxon>Gunneridae</taxon>
        <taxon>Pentapetalae</taxon>
        <taxon>rosids</taxon>
        <taxon>fabids</taxon>
        <taxon>Fabales</taxon>
        <taxon>Fabaceae</taxon>
        <taxon>Papilionoideae</taxon>
        <taxon>50 kb inversion clade</taxon>
        <taxon>dalbergioids sensu lato</taxon>
        <taxon>Dalbergieae</taxon>
        <taxon>Pterocarpus clade</taxon>
        <taxon>Arachis</taxon>
    </lineage>
</organism>
<keyword evidence="1" id="KW-1185">Reference proteome</keyword>
<protein>
    <submittedName>
        <fullName evidence="2">Uncharacterized protein LOC107490365</fullName>
    </submittedName>
</protein>
<gene>
    <name evidence="2" type="primary">LOC107490365</name>
</gene>
<accession>A0A6P4DGA6</accession>
<dbReference type="KEGG" id="adu:107490365"/>
<reference evidence="1" key="1">
    <citation type="journal article" date="2016" name="Nat. Genet.">
        <title>The genome sequences of Arachis duranensis and Arachis ipaensis, the diploid ancestors of cultivated peanut.</title>
        <authorList>
            <person name="Bertioli D.J."/>
            <person name="Cannon S.B."/>
            <person name="Froenicke L."/>
            <person name="Huang G."/>
            <person name="Farmer A.D."/>
            <person name="Cannon E.K."/>
            <person name="Liu X."/>
            <person name="Gao D."/>
            <person name="Clevenger J."/>
            <person name="Dash S."/>
            <person name="Ren L."/>
            <person name="Moretzsohn M.C."/>
            <person name="Shirasawa K."/>
            <person name="Huang W."/>
            <person name="Vidigal B."/>
            <person name="Abernathy B."/>
            <person name="Chu Y."/>
            <person name="Niederhuth C.E."/>
            <person name="Umale P."/>
            <person name="Araujo A.C."/>
            <person name="Kozik A."/>
            <person name="Kim K.D."/>
            <person name="Burow M.D."/>
            <person name="Varshney R.K."/>
            <person name="Wang X."/>
            <person name="Zhang X."/>
            <person name="Barkley N."/>
            <person name="Guimaraes P.M."/>
            <person name="Isobe S."/>
            <person name="Guo B."/>
            <person name="Liao B."/>
            <person name="Stalker H.T."/>
            <person name="Schmitz R.J."/>
            <person name="Scheffler B.E."/>
            <person name="Leal-Bertioli S.C."/>
            <person name="Xun X."/>
            <person name="Jackson S.A."/>
            <person name="Michelmore R."/>
            <person name="Ozias-Akins P."/>
        </authorList>
    </citation>
    <scope>NUCLEOTIDE SEQUENCE [LARGE SCALE GENOMIC DNA]</scope>
    <source>
        <strain evidence="1">cv. V14167</strain>
    </source>
</reference>
<reference evidence="2" key="2">
    <citation type="submission" date="2025-08" db="UniProtKB">
        <authorList>
            <consortium name="RefSeq"/>
        </authorList>
    </citation>
    <scope>IDENTIFICATION</scope>
    <source>
        <tissue evidence="2">Whole plant</tissue>
    </source>
</reference>